<dbReference type="EMBL" id="CADIJX010000012">
    <property type="protein sequence ID" value="CAB3705057.1"/>
    <property type="molecule type" value="Genomic_DNA"/>
</dbReference>
<dbReference type="AlphaFoldDB" id="A0A6S6ZZE0"/>
<evidence type="ECO:0000313" key="4">
    <source>
        <dbReference type="EMBL" id="CAB3705057.1"/>
    </source>
</evidence>
<keyword evidence="1 2" id="KW-0732">Signal</keyword>
<accession>A0A6S6ZZE0</accession>
<dbReference type="InterPro" id="IPR001638">
    <property type="entry name" value="Solute-binding_3/MltF_N"/>
</dbReference>
<evidence type="ECO:0000256" key="2">
    <source>
        <dbReference type="SAM" id="SignalP"/>
    </source>
</evidence>
<proteinExistence type="predicted"/>
<dbReference type="PANTHER" id="PTHR35936:SF17">
    <property type="entry name" value="ARGININE-BINDING EXTRACELLULAR PROTEIN ARTP"/>
    <property type="match status" value="1"/>
</dbReference>
<sequence>MHPSFPSRRYAARLFLTTALLAVGAAAQAQTPPAPGESPRIDAIRKAGVLRVGVVNNPPWLVQNTSGSGEPWMGSSWILGKEFAKLLDVKVVPVQVSHETKVPALIANQMDIMIGPLNENAERAKIIDFVTFSSTSVCMFGLASNPKFTNVTKVEDFNKPEITMAYFSGAGEEPLVLEQFSKAKLRGVTNSGSVAPIEEVLAGRSDVAPLNRMLWPNISKKVKGLAVFPKENDCQDSKIFEIQAGMGVAKNQQVYLDWLRKVEARLHPELAAEERRMTQTLK</sequence>
<dbReference type="SUPFAM" id="SSF53850">
    <property type="entry name" value="Periplasmic binding protein-like II"/>
    <property type="match status" value="1"/>
</dbReference>
<dbReference type="PANTHER" id="PTHR35936">
    <property type="entry name" value="MEMBRANE-BOUND LYTIC MUREIN TRANSGLYCOSYLASE F"/>
    <property type="match status" value="1"/>
</dbReference>
<feature type="chain" id="PRO_5028995867" description="Solute-binding protein family 3/N-terminal domain-containing protein" evidence="2">
    <location>
        <begin position="30"/>
        <end position="282"/>
    </location>
</feature>
<name>A0A6S6ZZE0_9BURK</name>
<evidence type="ECO:0000313" key="5">
    <source>
        <dbReference type="Proteomes" id="UP000494108"/>
    </source>
</evidence>
<evidence type="ECO:0000259" key="3">
    <source>
        <dbReference type="Pfam" id="PF00497"/>
    </source>
</evidence>
<gene>
    <name evidence="4" type="ORF">LMG3431_05649</name>
</gene>
<feature type="domain" description="Solute-binding protein family 3/N-terminal" evidence="3">
    <location>
        <begin position="50"/>
        <end position="262"/>
    </location>
</feature>
<dbReference type="Pfam" id="PF00497">
    <property type="entry name" value="SBP_bac_3"/>
    <property type="match status" value="1"/>
</dbReference>
<keyword evidence="5" id="KW-1185">Reference proteome</keyword>
<dbReference type="Gene3D" id="3.40.190.10">
    <property type="entry name" value="Periplasmic binding protein-like II"/>
    <property type="match status" value="2"/>
</dbReference>
<organism evidence="4 5">
    <name type="scientific">Achromobacter pestifer</name>
    <dbReference type="NCBI Taxonomy" id="1353889"/>
    <lineage>
        <taxon>Bacteria</taxon>
        <taxon>Pseudomonadati</taxon>
        <taxon>Pseudomonadota</taxon>
        <taxon>Betaproteobacteria</taxon>
        <taxon>Burkholderiales</taxon>
        <taxon>Alcaligenaceae</taxon>
        <taxon>Achromobacter</taxon>
    </lineage>
</organism>
<dbReference type="Proteomes" id="UP000494108">
    <property type="component" value="Unassembled WGS sequence"/>
</dbReference>
<evidence type="ECO:0000256" key="1">
    <source>
        <dbReference type="ARBA" id="ARBA00022729"/>
    </source>
</evidence>
<dbReference type="RefSeq" id="WP_175177876.1">
    <property type="nucleotide sequence ID" value="NZ_CADIJX010000012.1"/>
</dbReference>
<feature type="signal peptide" evidence="2">
    <location>
        <begin position="1"/>
        <end position="29"/>
    </location>
</feature>
<reference evidence="4 5" key="1">
    <citation type="submission" date="2020-04" db="EMBL/GenBank/DDBJ databases">
        <authorList>
            <person name="De Canck E."/>
        </authorList>
    </citation>
    <scope>NUCLEOTIDE SEQUENCE [LARGE SCALE GENOMIC DNA]</scope>
    <source>
        <strain evidence="4 5">LMG 3431</strain>
    </source>
</reference>
<protein>
    <recommendedName>
        <fullName evidence="3">Solute-binding protein family 3/N-terminal domain-containing protein</fullName>
    </recommendedName>
</protein>